<keyword evidence="4" id="KW-1185">Reference proteome</keyword>
<dbReference type="InterPro" id="IPR036236">
    <property type="entry name" value="Znf_C2H2_sf"/>
</dbReference>
<feature type="compositionally biased region" description="Basic residues" evidence="1">
    <location>
        <begin position="510"/>
        <end position="527"/>
    </location>
</feature>
<dbReference type="GO" id="GO:0003676">
    <property type="term" value="F:nucleic acid binding"/>
    <property type="evidence" value="ECO:0007669"/>
    <property type="project" value="InterPro"/>
</dbReference>
<dbReference type="AlphaFoldDB" id="A0A672YD15"/>
<dbReference type="InterPro" id="IPR013087">
    <property type="entry name" value="Znf_C2H2_type"/>
</dbReference>
<feature type="compositionally biased region" description="Low complexity" evidence="1">
    <location>
        <begin position="425"/>
        <end position="450"/>
    </location>
</feature>
<feature type="compositionally biased region" description="Basic and acidic residues" evidence="1">
    <location>
        <begin position="528"/>
        <end position="563"/>
    </location>
</feature>
<feature type="compositionally biased region" description="Polar residues" evidence="1">
    <location>
        <begin position="403"/>
        <end position="413"/>
    </location>
</feature>
<dbReference type="InParanoid" id="A0A672YD15"/>
<reference evidence="3" key="1">
    <citation type="submission" date="2019-06" db="EMBL/GenBank/DDBJ databases">
        <authorList>
            <consortium name="Wellcome Sanger Institute Data Sharing"/>
        </authorList>
    </citation>
    <scope>NUCLEOTIDE SEQUENCE [LARGE SCALE GENOMIC DNA]</scope>
</reference>
<feature type="region of interest" description="Disordered" evidence="1">
    <location>
        <begin position="149"/>
        <end position="188"/>
    </location>
</feature>
<feature type="domain" description="C2H2-type" evidence="2">
    <location>
        <begin position="208"/>
        <end position="230"/>
    </location>
</feature>
<feature type="compositionally biased region" description="Polar residues" evidence="1">
    <location>
        <begin position="15"/>
        <end position="28"/>
    </location>
</feature>
<feature type="region of interest" description="Disordered" evidence="1">
    <location>
        <begin position="1"/>
        <end position="29"/>
    </location>
</feature>
<reference evidence="3" key="3">
    <citation type="submission" date="2025-09" db="UniProtKB">
        <authorList>
            <consortium name="Ensembl"/>
        </authorList>
    </citation>
    <scope>IDENTIFICATION</scope>
</reference>
<feature type="region of interest" description="Disordered" evidence="1">
    <location>
        <begin position="347"/>
        <end position="370"/>
    </location>
</feature>
<dbReference type="Proteomes" id="UP000472271">
    <property type="component" value="Chromosome 5"/>
</dbReference>
<dbReference type="PANTHER" id="PTHR46742:SF2">
    <property type="entry name" value="ZINC FINGER MATRIN-TYPE PROTEIN 1"/>
    <property type="match status" value="1"/>
</dbReference>
<dbReference type="Gene3D" id="3.30.160.60">
    <property type="entry name" value="Classic Zinc Finger"/>
    <property type="match status" value="4"/>
</dbReference>
<evidence type="ECO:0000256" key="1">
    <source>
        <dbReference type="SAM" id="MobiDB-lite"/>
    </source>
</evidence>
<organism evidence="3 4">
    <name type="scientific">Sphaeramia orbicularis</name>
    <name type="common">orbiculate cardinalfish</name>
    <dbReference type="NCBI Taxonomy" id="375764"/>
    <lineage>
        <taxon>Eukaryota</taxon>
        <taxon>Metazoa</taxon>
        <taxon>Chordata</taxon>
        <taxon>Craniata</taxon>
        <taxon>Vertebrata</taxon>
        <taxon>Euteleostomi</taxon>
        <taxon>Actinopterygii</taxon>
        <taxon>Neopterygii</taxon>
        <taxon>Teleostei</taxon>
        <taxon>Neoteleostei</taxon>
        <taxon>Acanthomorphata</taxon>
        <taxon>Gobiaria</taxon>
        <taxon>Kurtiformes</taxon>
        <taxon>Apogonoidei</taxon>
        <taxon>Apogonidae</taxon>
        <taxon>Apogoninae</taxon>
        <taxon>Sphaeramia</taxon>
    </lineage>
</organism>
<name>A0A672YD15_9TELE</name>
<feature type="domain" description="C2H2-type" evidence="2">
    <location>
        <begin position="123"/>
        <end position="145"/>
    </location>
</feature>
<dbReference type="PANTHER" id="PTHR46742">
    <property type="entry name" value="LYSINE-RICH COILED-COIL PROTEIN 1"/>
    <property type="match status" value="1"/>
</dbReference>
<feature type="region of interest" description="Disordered" evidence="1">
    <location>
        <begin position="401"/>
        <end position="610"/>
    </location>
</feature>
<evidence type="ECO:0000313" key="3">
    <source>
        <dbReference type="Ensembl" id="ENSSORP00005001680.1"/>
    </source>
</evidence>
<feature type="compositionally biased region" description="Polar residues" evidence="1">
    <location>
        <begin position="160"/>
        <end position="175"/>
    </location>
</feature>
<dbReference type="SMART" id="SM00355">
    <property type="entry name" value="ZnF_C2H2"/>
    <property type="match status" value="3"/>
</dbReference>
<dbReference type="GO" id="GO:0008270">
    <property type="term" value="F:zinc ion binding"/>
    <property type="evidence" value="ECO:0007669"/>
    <property type="project" value="InterPro"/>
</dbReference>
<feature type="compositionally biased region" description="Basic residues" evidence="1">
    <location>
        <begin position="580"/>
        <end position="590"/>
    </location>
</feature>
<dbReference type="SUPFAM" id="SSF57667">
    <property type="entry name" value="beta-beta-alpha zinc fingers"/>
    <property type="match status" value="4"/>
</dbReference>
<dbReference type="PROSITE" id="PS00028">
    <property type="entry name" value="ZINC_FINGER_C2H2_1"/>
    <property type="match status" value="3"/>
</dbReference>
<gene>
    <name evidence="3" type="primary">zmat1</name>
</gene>
<dbReference type="Ensembl" id="ENSSORT00005001731.1">
    <property type="protein sequence ID" value="ENSSORP00005001680.1"/>
    <property type="gene ID" value="ENSSORG00005001052.1"/>
</dbReference>
<dbReference type="Pfam" id="PF12874">
    <property type="entry name" value="zf-met"/>
    <property type="match status" value="4"/>
</dbReference>
<feature type="compositionally biased region" description="Pro residues" evidence="1">
    <location>
        <begin position="355"/>
        <end position="370"/>
    </location>
</feature>
<feature type="compositionally biased region" description="Basic residues" evidence="1">
    <location>
        <begin position="455"/>
        <end position="470"/>
    </location>
</feature>
<accession>A0A672YD15</accession>
<evidence type="ECO:0000313" key="4">
    <source>
        <dbReference type="Proteomes" id="UP000472271"/>
    </source>
</evidence>
<sequence>MDDRSVCRPHFADSDPQTNNTSAPNAASVTDAEKVINTKIDSTQVEGNSLDEEELLKRLLTDDYCHVCEAVLQFESQRLSHYEGKKHAQKLKVYMQAKRDDKMSKEGTGGLQQTMTTDKDRFCELCNMVFSSPVVAKSHYEGKIHNKNLRKQGLHPPGTHTIQNQTQAPVNTDHNSAPEGRTDHQMHPAATAVPPSTEVDLKDPNKYCSLCAASFNNPQMALQHYNGRKHQRNQARQELLKELGDADQQATCLICQICSAQFNSVEMYQAHMQGNKHQTREKKVIDLCKSQQKVYSTFADELADYIQVQKARGITPKSGHALPLIETQQGCEEEEEEEQEGLHKGNVMQVNNPKTNPPPTSSPPPHPHPGPGCFYPVEGWHPLYKGSPWPPHRWDYSYPPPASTGSASSQFTSPPMKRRRRRQRSSSSSFTTSSSYSSSYSSSSSSTSDSDSSDHRHRERRHIRRSRRDRSRRERSEDSDKEERRRWRGIRDNESEERRREESGQSDKEKRRRKHKPGGKRRKHEKKSRQTDLKEDGVEKTEDMLKLESVAESRNEAEGHIETEMNAEQLEGGPVESAKAKNRKDKKKTKEKVDTRTEEEKLWDDSILGC</sequence>
<evidence type="ECO:0000259" key="2">
    <source>
        <dbReference type="PROSITE" id="PS00028"/>
    </source>
</evidence>
<feature type="compositionally biased region" description="Basic and acidic residues" evidence="1">
    <location>
        <begin position="1"/>
        <end position="13"/>
    </location>
</feature>
<feature type="domain" description="C2H2-type" evidence="2">
    <location>
        <begin position="255"/>
        <end position="277"/>
    </location>
</feature>
<reference evidence="3" key="2">
    <citation type="submission" date="2025-08" db="UniProtKB">
        <authorList>
            <consortium name="Ensembl"/>
        </authorList>
    </citation>
    <scope>IDENTIFICATION</scope>
</reference>
<dbReference type="OrthoDB" id="1925236at2759"/>
<dbReference type="InterPro" id="IPR003604">
    <property type="entry name" value="Matrin/U1-like-C_Znf_C2H2"/>
</dbReference>
<feature type="compositionally biased region" description="Basic and acidic residues" evidence="1">
    <location>
        <begin position="591"/>
        <end position="604"/>
    </location>
</feature>
<dbReference type="SMART" id="SM00451">
    <property type="entry name" value="ZnF_U1"/>
    <property type="match status" value="4"/>
</dbReference>
<feature type="compositionally biased region" description="Basic and acidic residues" evidence="1">
    <location>
        <begin position="471"/>
        <end position="509"/>
    </location>
</feature>
<proteinExistence type="predicted"/>
<protein>
    <submittedName>
        <fullName evidence="3">Zinc finger matrin-type protein 1-like</fullName>
    </submittedName>
</protein>